<name>A0AAI9K6M4_9FIRM</name>
<sequence>MYPFALCKKAEKHPGKQVQFMIGVKKVAESEVAVLMDMLGDLPMTHIFQEDGLYLDGVVQGIRAFGDNPKAVSKEVFYRDAAKINGVLRARCQQFG</sequence>
<protein>
    <submittedName>
        <fullName evidence="1">Uncharacterized protein</fullName>
    </submittedName>
</protein>
<dbReference type="Proteomes" id="UP000660047">
    <property type="component" value="Unassembled WGS sequence"/>
</dbReference>
<evidence type="ECO:0000313" key="2">
    <source>
        <dbReference type="Proteomes" id="UP000660047"/>
    </source>
</evidence>
<organism evidence="1 2">
    <name type="scientific">Coprococcus eutactus</name>
    <dbReference type="NCBI Taxonomy" id="33043"/>
    <lineage>
        <taxon>Bacteria</taxon>
        <taxon>Bacillati</taxon>
        <taxon>Bacillota</taxon>
        <taxon>Clostridia</taxon>
        <taxon>Lachnospirales</taxon>
        <taxon>Lachnospiraceae</taxon>
        <taxon>Coprococcus</taxon>
    </lineage>
</organism>
<proteinExistence type="predicted"/>
<comment type="caution">
    <text evidence="1">The sequence shown here is derived from an EMBL/GenBank/DDBJ whole genome shotgun (WGS) entry which is preliminary data.</text>
</comment>
<evidence type="ECO:0000313" key="1">
    <source>
        <dbReference type="EMBL" id="GFO94466.1"/>
    </source>
</evidence>
<accession>A0AAI9K6M4</accession>
<dbReference type="AlphaFoldDB" id="A0AAI9K6M4"/>
<gene>
    <name evidence="1" type="ORF">COEU31_15120</name>
</gene>
<reference evidence="1" key="1">
    <citation type="submission" date="2020-06" db="EMBL/GenBank/DDBJ databases">
        <title>Characterization of fructooligosaccharide metabolism and fructooligosaccharide-degrading enzymes in human commensal butyrate producers.</title>
        <authorList>
            <person name="Tanno H."/>
            <person name="Fujii T."/>
            <person name="Hirano K."/>
            <person name="Maeno S."/>
            <person name="Tonozuka T."/>
            <person name="Sakamoto M."/>
            <person name="Ohkuma M."/>
            <person name="Tochio T."/>
            <person name="Endo A."/>
        </authorList>
    </citation>
    <scope>NUCLEOTIDE SEQUENCE</scope>
    <source>
        <strain evidence="1">JCM 31265</strain>
    </source>
</reference>
<dbReference type="EMBL" id="BLYL01000007">
    <property type="protein sequence ID" value="GFO94466.1"/>
    <property type="molecule type" value="Genomic_DNA"/>
</dbReference>